<evidence type="ECO:0000256" key="3">
    <source>
        <dbReference type="ARBA" id="ARBA00022729"/>
    </source>
</evidence>
<evidence type="ECO:0000256" key="2">
    <source>
        <dbReference type="ARBA" id="ARBA00018534"/>
    </source>
</evidence>
<accession>A0A0L6UB66</accession>
<dbReference type="GO" id="GO:0036503">
    <property type="term" value="P:ERAD pathway"/>
    <property type="evidence" value="ECO:0007669"/>
    <property type="project" value="TreeGrafter"/>
</dbReference>
<evidence type="ECO:0000313" key="6">
    <source>
        <dbReference type="Proteomes" id="UP000037035"/>
    </source>
</evidence>
<dbReference type="InterPro" id="IPR034543">
    <property type="entry name" value="LCL2"/>
</dbReference>
<dbReference type="PANTHER" id="PTHR38425:SF1">
    <property type="entry name" value="LONG CHRONOLOGICAL LIFESPAN PROTEIN 2"/>
    <property type="match status" value="1"/>
</dbReference>
<evidence type="ECO:0000313" key="5">
    <source>
        <dbReference type="EMBL" id="KNZ45799.1"/>
    </source>
</evidence>
<organism evidence="5 6">
    <name type="scientific">Puccinia sorghi</name>
    <dbReference type="NCBI Taxonomy" id="27349"/>
    <lineage>
        <taxon>Eukaryota</taxon>
        <taxon>Fungi</taxon>
        <taxon>Dikarya</taxon>
        <taxon>Basidiomycota</taxon>
        <taxon>Pucciniomycotina</taxon>
        <taxon>Pucciniomycetes</taxon>
        <taxon>Pucciniales</taxon>
        <taxon>Pucciniaceae</taxon>
        <taxon>Puccinia</taxon>
    </lineage>
</organism>
<reference evidence="5 6" key="1">
    <citation type="submission" date="2015-08" db="EMBL/GenBank/DDBJ databases">
        <title>Next Generation Sequencing and Analysis of the Genome of Puccinia sorghi L Schw, the Causal Agent of Maize Common Rust.</title>
        <authorList>
            <person name="Rochi L."/>
            <person name="Burguener G."/>
            <person name="Darino M."/>
            <person name="Turjanski A."/>
            <person name="Kreff E."/>
            <person name="Dieguez M.J."/>
            <person name="Sacco F."/>
        </authorList>
    </citation>
    <scope>NUCLEOTIDE SEQUENCE [LARGE SCALE GENOMIC DNA]</scope>
    <source>
        <strain evidence="5 6">RO10H11247</strain>
    </source>
</reference>
<dbReference type="AlphaFoldDB" id="A0A0L6UB66"/>
<comment type="caution">
    <text evidence="5">The sequence shown here is derived from an EMBL/GenBank/DDBJ whole genome shotgun (WGS) entry which is preliminary data.</text>
</comment>
<sequence>MVRGGAVVLAVMLAFLVHSGGCQFGNIFEASLSLSPDLSRREESLPSPFEHPPSDSQSLLSHCITFLAFVQQFFQQDDPGNHPNSSPQGGPDKFVLLRDQSRCAQYLCPSTFDCVAAPADCPCPFVEDIKCPFSPPPSASASLSSLPKSSPSYVCTRAPGCENVQRALSFGS</sequence>
<dbReference type="EMBL" id="LAVV01013271">
    <property type="protein sequence ID" value="KNZ45799.1"/>
    <property type="molecule type" value="Genomic_DNA"/>
</dbReference>
<dbReference type="STRING" id="27349.A0A0L6UB66"/>
<protein>
    <recommendedName>
        <fullName evidence="2">Long chronological lifespan protein 2</fullName>
    </recommendedName>
</protein>
<comment type="similarity">
    <text evidence="1">Belongs to the LCL2 family.</text>
</comment>
<feature type="chain" id="PRO_5005567598" description="Long chronological lifespan protein 2" evidence="4">
    <location>
        <begin position="23"/>
        <end position="172"/>
    </location>
</feature>
<dbReference type="OrthoDB" id="2234316at2759"/>
<name>A0A0L6UB66_9BASI</name>
<keyword evidence="6" id="KW-1185">Reference proteome</keyword>
<proteinExistence type="inferred from homology"/>
<dbReference type="Proteomes" id="UP000037035">
    <property type="component" value="Unassembled WGS sequence"/>
</dbReference>
<evidence type="ECO:0000256" key="1">
    <source>
        <dbReference type="ARBA" id="ARBA00010545"/>
    </source>
</evidence>
<dbReference type="VEuPathDB" id="FungiDB:VP01_779g1"/>
<feature type="signal peptide" evidence="4">
    <location>
        <begin position="1"/>
        <end position="22"/>
    </location>
</feature>
<keyword evidence="3 4" id="KW-0732">Signal</keyword>
<evidence type="ECO:0000256" key="4">
    <source>
        <dbReference type="SAM" id="SignalP"/>
    </source>
</evidence>
<dbReference type="PANTHER" id="PTHR38425">
    <property type="entry name" value="LONG CHRONOLOGICAL LIFESPAN PROTEIN 2"/>
    <property type="match status" value="1"/>
</dbReference>
<gene>
    <name evidence="5" type="ORF">VP01_779g1</name>
</gene>